<dbReference type="Proteomes" id="UP000275078">
    <property type="component" value="Unassembled WGS sequence"/>
</dbReference>
<dbReference type="AlphaFoldDB" id="A0A3N4HXC9"/>
<gene>
    <name evidence="1" type="ORF">BJ508DRAFT_309151</name>
</gene>
<evidence type="ECO:0000313" key="2">
    <source>
        <dbReference type="Proteomes" id="UP000275078"/>
    </source>
</evidence>
<dbReference type="EMBL" id="ML119710">
    <property type="protein sequence ID" value="RPA78513.1"/>
    <property type="molecule type" value="Genomic_DNA"/>
</dbReference>
<accession>A0A3N4HXC9</accession>
<organism evidence="1 2">
    <name type="scientific">Ascobolus immersus RN42</name>
    <dbReference type="NCBI Taxonomy" id="1160509"/>
    <lineage>
        <taxon>Eukaryota</taxon>
        <taxon>Fungi</taxon>
        <taxon>Dikarya</taxon>
        <taxon>Ascomycota</taxon>
        <taxon>Pezizomycotina</taxon>
        <taxon>Pezizomycetes</taxon>
        <taxon>Pezizales</taxon>
        <taxon>Ascobolaceae</taxon>
        <taxon>Ascobolus</taxon>
    </lineage>
</organism>
<protein>
    <submittedName>
        <fullName evidence="1">Uncharacterized protein</fullName>
    </submittedName>
</protein>
<proteinExistence type="predicted"/>
<keyword evidence="2" id="KW-1185">Reference proteome</keyword>
<sequence length="159" mass="17436">MPPPNNYRPRAMNRRAKTVNVGIASSRKLRHNNTRLLSLLASRRFGHNRKRNAFGRLLDFELGNTLPVECEDGFVPPTTVAEVLACSDADLGRLMRMIHCLSHDPVTGEPFSRHFMIGVILVAGGADPTEDVFANLPYPDPPANIPAVTPARAQAGLFP</sequence>
<reference evidence="1 2" key="1">
    <citation type="journal article" date="2018" name="Nat. Ecol. Evol.">
        <title>Pezizomycetes genomes reveal the molecular basis of ectomycorrhizal truffle lifestyle.</title>
        <authorList>
            <person name="Murat C."/>
            <person name="Payen T."/>
            <person name="Noel B."/>
            <person name="Kuo A."/>
            <person name="Morin E."/>
            <person name="Chen J."/>
            <person name="Kohler A."/>
            <person name="Krizsan K."/>
            <person name="Balestrini R."/>
            <person name="Da Silva C."/>
            <person name="Montanini B."/>
            <person name="Hainaut M."/>
            <person name="Levati E."/>
            <person name="Barry K.W."/>
            <person name="Belfiori B."/>
            <person name="Cichocki N."/>
            <person name="Clum A."/>
            <person name="Dockter R.B."/>
            <person name="Fauchery L."/>
            <person name="Guy J."/>
            <person name="Iotti M."/>
            <person name="Le Tacon F."/>
            <person name="Lindquist E.A."/>
            <person name="Lipzen A."/>
            <person name="Malagnac F."/>
            <person name="Mello A."/>
            <person name="Molinier V."/>
            <person name="Miyauchi S."/>
            <person name="Poulain J."/>
            <person name="Riccioni C."/>
            <person name="Rubini A."/>
            <person name="Sitrit Y."/>
            <person name="Splivallo R."/>
            <person name="Traeger S."/>
            <person name="Wang M."/>
            <person name="Zifcakova L."/>
            <person name="Wipf D."/>
            <person name="Zambonelli A."/>
            <person name="Paolocci F."/>
            <person name="Nowrousian M."/>
            <person name="Ottonello S."/>
            <person name="Baldrian P."/>
            <person name="Spatafora J.W."/>
            <person name="Henrissat B."/>
            <person name="Nagy L.G."/>
            <person name="Aury J.M."/>
            <person name="Wincker P."/>
            <person name="Grigoriev I.V."/>
            <person name="Bonfante P."/>
            <person name="Martin F.M."/>
        </authorList>
    </citation>
    <scope>NUCLEOTIDE SEQUENCE [LARGE SCALE GENOMIC DNA]</scope>
    <source>
        <strain evidence="1 2">RN42</strain>
    </source>
</reference>
<evidence type="ECO:0000313" key="1">
    <source>
        <dbReference type="EMBL" id="RPA78513.1"/>
    </source>
</evidence>
<name>A0A3N4HXC9_ASCIM</name>